<dbReference type="EMBL" id="NKHZ01000082">
    <property type="protein sequence ID" value="PNS14677.1"/>
    <property type="molecule type" value="Genomic_DNA"/>
</dbReference>
<keyword evidence="6" id="KW-1185">Reference proteome</keyword>
<dbReference type="GO" id="GO:0000226">
    <property type="term" value="P:microtubule cytoskeleton organization"/>
    <property type="evidence" value="ECO:0007669"/>
    <property type="project" value="TreeGrafter"/>
</dbReference>
<evidence type="ECO:0000256" key="2">
    <source>
        <dbReference type="SAM" id="MobiDB-lite"/>
    </source>
</evidence>
<comment type="caution">
    <text evidence="5">The sequence shown here is derived from an EMBL/GenBank/DDBJ whole genome shotgun (WGS) entry which is preliminary data.</text>
</comment>
<dbReference type="GO" id="GO:0005096">
    <property type="term" value="F:GTPase activator activity"/>
    <property type="evidence" value="ECO:0007669"/>
    <property type="project" value="InterPro"/>
</dbReference>
<dbReference type="GO" id="GO:0048487">
    <property type="term" value="F:beta-tubulin binding"/>
    <property type="evidence" value="ECO:0007669"/>
    <property type="project" value="InterPro"/>
</dbReference>
<dbReference type="AlphaFoldDB" id="A0A2K1QHQ3"/>
<dbReference type="InterPro" id="IPR022577">
    <property type="entry name" value="TBCD_C"/>
</dbReference>
<dbReference type="Pfam" id="PF25767">
    <property type="entry name" value="ARM_TBCD_2nd"/>
    <property type="match status" value="1"/>
</dbReference>
<evidence type="ECO:0000256" key="1">
    <source>
        <dbReference type="ARBA" id="ARBA00023186"/>
    </source>
</evidence>
<accession>A0A2K1QHQ3</accession>
<reference evidence="5 6" key="1">
    <citation type="submission" date="2017-06" db="EMBL/GenBank/DDBJ databases">
        <title>Draft genome sequence of a variant of Elsinoe murrayae.</title>
        <authorList>
            <person name="Cheng Q."/>
        </authorList>
    </citation>
    <scope>NUCLEOTIDE SEQUENCE [LARGE SCALE GENOMIC DNA]</scope>
    <source>
        <strain evidence="5 6">CQ-2017a</strain>
    </source>
</reference>
<dbReference type="PANTHER" id="PTHR12658:SF0">
    <property type="entry name" value="TUBULIN-SPECIFIC CHAPERONE D"/>
    <property type="match status" value="1"/>
</dbReference>
<gene>
    <name evidence="5" type="ORF">CAC42_1699</name>
</gene>
<protein>
    <submittedName>
        <fullName evidence="5">Uncharacterized protein</fullName>
    </submittedName>
</protein>
<keyword evidence="1" id="KW-0143">Chaperone</keyword>
<proteinExistence type="predicted"/>
<dbReference type="SUPFAM" id="SSF48371">
    <property type="entry name" value="ARM repeat"/>
    <property type="match status" value="1"/>
</dbReference>
<sequence length="1202" mass="131777">MDTDADDEDQLVRNSRQLLSDLEDALPTILFKNRPGNQQRTVHRYVRSRDLQRVLSIIEIFQGEPQLLDAKLSVFLPPIVDAFLQFHSAGHAVPDRQSCVTIDFAVSQLLYMFCKVRGEKVVTRFLNSEPKYLDTILDALENLITRADKPSDYWKVSYILLVWLRHLLLAPFDLNTVSRRKPIADVKCDLPITETCPAVVQVVLTQASIFLSSLTREQDAAAKALVRLAARPDVQKLGLHTSLVNHACAQIRQAMLVGHLETRMGLLRFLLGIASTFEAHEHPVILDQIWALTCELYEHLFENTAKSSSICRKLIIKMIRNITLSTIKAQTAAQDSDGGDLLEDAINLLMRSFADRDTQVRSACAKAAGTIISKLDRDMAEQVTEAITQEFALDNETKSLDFTSADPLLWHGLTLTLAYLLFQRSFEAKSLGSAIEILVLALNFEKRGAVGSNQSTTIRDAACFAIWSLSRRYSTDELNSTDLGSTGLLDTSSKDVSTIQYLSSQLIVSSCLDPSGNIRRGCSAALQEMVGRHPDQIHAGIALIQIIDYQAVGLRRRAMTDLVIGAAKLHPSYWRCLLLELMGWRGITSPDIPSREHAADAIGLLSAMFPATSRTLTKRLTDKAVLGIRVKTLDRDLARKEQHGALLALSRILKCSIAQIDDAPQNGSVTTRSLLPDQAKVFSDMLDDWKSVGDGQKAFFPLSAGGALMDLQGIRAEVPAAIAQWLTQMIRLHKSVQMIEDEADGPATAHVSEAVCHIAGGLWYHSNMSLLLHIPNLVDVILGAEAPSFSSCFDAGEIIRLLKEAIKRSVPSNTACAFALAAAVPHFFETRTECLDLIHPLTDLLSVSVIDWRVKGLQAIRVIIAGAASKVLRGTNMRITEIPGSNPPGEASPRQESTKPCEPAAIISAIAPALHIGLNDYEVTERGDVGSLARIEALHCMHSIWSLGLIQLNTEEEQLLAASVLRLSLEKLDKVRLLAAQAWSARESTDSATLTLADVSSTGYFKTRLEPLLRPACDEWAVKALLRGTASAGTGAEHLVQASRAALMQMFNQADTVQSTRILSSTSDVFKALLDSSEDTQAVLELLAFILDCTSVIEVVGPGFAWRTLLSRVQKSHFKSSVVPKLITAMEVYRSLARVESIRGEVVKKLVSVIKTNPFPRVRYAAAETLWMVTGAEGMMTVDWTQSGKENAAALEGIAGVD</sequence>
<dbReference type="GO" id="GO:0007023">
    <property type="term" value="P:post-chaperonin tubulin folding pathway"/>
    <property type="evidence" value="ECO:0007669"/>
    <property type="project" value="InterPro"/>
</dbReference>
<dbReference type="OrthoDB" id="10253476at2759"/>
<dbReference type="InterPro" id="IPR011989">
    <property type="entry name" value="ARM-like"/>
</dbReference>
<feature type="region of interest" description="Disordered" evidence="2">
    <location>
        <begin position="879"/>
        <end position="898"/>
    </location>
</feature>
<evidence type="ECO:0000313" key="5">
    <source>
        <dbReference type="EMBL" id="PNS14677.1"/>
    </source>
</evidence>
<dbReference type="PANTHER" id="PTHR12658">
    <property type="entry name" value="BETA-TUBULIN COFACTOR D"/>
    <property type="match status" value="1"/>
</dbReference>
<evidence type="ECO:0000313" key="6">
    <source>
        <dbReference type="Proteomes" id="UP000243797"/>
    </source>
</evidence>
<dbReference type="Gene3D" id="1.25.10.10">
    <property type="entry name" value="Leucine-rich Repeat Variant"/>
    <property type="match status" value="1"/>
</dbReference>
<feature type="domain" description="Tubulin-folding cofactor D ARM repeats" evidence="4">
    <location>
        <begin position="327"/>
        <end position="540"/>
    </location>
</feature>
<evidence type="ECO:0000259" key="4">
    <source>
        <dbReference type="Pfam" id="PF25767"/>
    </source>
</evidence>
<dbReference type="InterPro" id="IPR033162">
    <property type="entry name" value="TBCD"/>
</dbReference>
<dbReference type="STRING" id="2082308.A0A2K1QHQ3"/>
<feature type="domain" description="Tubulin-folding cofactor D C-terminal" evidence="3">
    <location>
        <begin position="961"/>
        <end position="1125"/>
    </location>
</feature>
<dbReference type="InterPro" id="IPR058033">
    <property type="entry name" value="ARM_TBCD_2nd"/>
</dbReference>
<evidence type="ECO:0000259" key="3">
    <source>
        <dbReference type="Pfam" id="PF12612"/>
    </source>
</evidence>
<dbReference type="InParanoid" id="A0A2K1QHQ3"/>
<dbReference type="GO" id="GO:0007021">
    <property type="term" value="P:tubulin complex assembly"/>
    <property type="evidence" value="ECO:0007669"/>
    <property type="project" value="InterPro"/>
</dbReference>
<dbReference type="Pfam" id="PF23579">
    <property type="entry name" value="ARM_TBCD"/>
    <property type="match status" value="1"/>
</dbReference>
<dbReference type="InterPro" id="IPR016024">
    <property type="entry name" value="ARM-type_fold"/>
</dbReference>
<dbReference type="Pfam" id="PF12612">
    <property type="entry name" value="TFCD_C"/>
    <property type="match status" value="1"/>
</dbReference>
<name>A0A2K1QHQ3_9PEZI</name>
<dbReference type="Proteomes" id="UP000243797">
    <property type="component" value="Unassembled WGS sequence"/>
</dbReference>
<organism evidence="5 6">
    <name type="scientific">Sphaceloma murrayae</name>
    <dbReference type="NCBI Taxonomy" id="2082308"/>
    <lineage>
        <taxon>Eukaryota</taxon>
        <taxon>Fungi</taxon>
        <taxon>Dikarya</taxon>
        <taxon>Ascomycota</taxon>
        <taxon>Pezizomycotina</taxon>
        <taxon>Dothideomycetes</taxon>
        <taxon>Dothideomycetidae</taxon>
        <taxon>Myriangiales</taxon>
        <taxon>Elsinoaceae</taxon>
        <taxon>Sphaceloma</taxon>
    </lineage>
</organism>